<gene>
    <name evidence="6" type="ORF">AOV_01295</name>
</gene>
<dbReference type="SUPFAM" id="SSF53807">
    <property type="entry name" value="Helical backbone' metal receptor"/>
    <property type="match status" value="1"/>
</dbReference>
<keyword evidence="5" id="KW-0864">Zinc transport</keyword>
<evidence type="ECO:0000313" key="6">
    <source>
        <dbReference type="EMBL" id="ASI47547.1"/>
    </source>
</evidence>
<reference evidence="6 7" key="2">
    <citation type="journal article" date="2019" name="BMC Genomics">
        <title>The Anaplasma ovis genome reveals a high proportion of pseudogenes.</title>
        <authorList>
            <person name="Liu Z."/>
            <person name="Peasley A.M."/>
            <person name="Yang J."/>
            <person name="Li Y."/>
            <person name="Guan G."/>
            <person name="Luo J."/>
            <person name="Yin H."/>
            <person name="Brayton K.A."/>
        </authorList>
    </citation>
    <scope>NUCLEOTIDE SEQUENCE [LARGE SCALE GENOMIC DNA]</scope>
    <source>
        <strain evidence="6 7">Haibei</strain>
    </source>
</reference>
<evidence type="ECO:0000256" key="5">
    <source>
        <dbReference type="ARBA" id="ARBA00022906"/>
    </source>
</evidence>
<keyword evidence="5" id="KW-0406">Ion transport</keyword>
<keyword evidence="5" id="KW-0862">Zinc</keyword>
<dbReference type="Proteomes" id="UP000259762">
    <property type="component" value="Chromosome"/>
</dbReference>
<dbReference type="Pfam" id="PF01297">
    <property type="entry name" value="ZnuA"/>
    <property type="match status" value="1"/>
</dbReference>
<sequence>MLVIRRHVISFMVALTMLLPVAGYTVPRVAATINPVYFLISAVAHGVVEPSLPTTGASCVHDCVLKPSDMAKLNSSDIVFYIDDRLESFVRRLDNKAGRRLVKLSDDVKLLTERAVDGRSTHDKDLHIWLDPDNASKMVQKICTVLSEEDPENAHIYRQNAEAALAKIRDMVGRISAVLAPIKDTPYMAEHDAYQYFDRYFGLNFVAALSGSGHTVSVTAKGLSFAKRAAKQHEVRCIFTDPLHSASRYRLVSKKIKICALDPLGRNIQGTDGYFELMETIANSFRSCLQQQRDD</sequence>
<protein>
    <recommendedName>
        <fullName evidence="2">High-affinity zinc uptake system protein ZnuA</fullName>
    </recommendedName>
</protein>
<keyword evidence="3" id="KW-0813">Transport</keyword>
<dbReference type="OrthoDB" id="7346865at2"/>
<name>A0A2Z2L7Q3_9RICK</name>
<dbReference type="EMBL" id="CP015994">
    <property type="protein sequence ID" value="ASI47547.1"/>
    <property type="molecule type" value="Genomic_DNA"/>
</dbReference>
<dbReference type="KEGG" id="aoh:AOV_01295"/>
<dbReference type="PANTHER" id="PTHR42953">
    <property type="entry name" value="HIGH-AFFINITY ZINC UPTAKE SYSTEM PROTEIN ZNUA-RELATED"/>
    <property type="match status" value="1"/>
</dbReference>
<dbReference type="GO" id="GO:0046872">
    <property type="term" value="F:metal ion binding"/>
    <property type="evidence" value="ECO:0007669"/>
    <property type="project" value="InterPro"/>
</dbReference>
<evidence type="ECO:0000313" key="7">
    <source>
        <dbReference type="Proteomes" id="UP000259762"/>
    </source>
</evidence>
<comment type="similarity">
    <text evidence="1">Belongs to the bacterial solute-binding protein 9 family.</text>
</comment>
<keyword evidence="4" id="KW-0732">Signal</keyword>
<dbReference type="Gene3D" id="3.40.50.1980">
    <property type="entry name" value="Nitrogenase molybdenum iron protein domain"/>
    <property type="match status" value="2"/>
</dbReference>
<evidence type="ECO:0000256" key="4">
    <source>
        <dbReference type="ARBA" id="ARBA00022729"/>
    </source>
</evidence>
<dbReference type="InterPro" id="IPR050492">
    <property type="entry name" value="Bact_metal-bind_prot9"/>
</dbReference>
<proteinExistence type="inferred from homology"/>
<dbReference type="RefSeq" id="WP_075138822.1">
    <property type="nucleotide sequence ID" value="NZ_CP015994.1"/>
</dbReference>
<evidence type="ECO:0000256" key="2">
    <source>
        <dbReference type="ARBA" id="ARBA00015915"/>
    </source>
</evidence>
<keyword evidence="7" id="KW-1185">Reference proteome</keyword>
<dbReference type="PANTHER" id="PTHR42953:SF3">
    <property type="entry name" value="HIGH-AFFINITY ZINC UPTAKE SYSTEM PROTEIN ZNUA"/>
    <property type="match status" value="1"/>
</dbReference>
<dbReference type="InterPro" id="IPR006127">
    <property type="entry name" value="ZnuA-like"/>
</dbReference>
<accession>A0A2Z2L7Q3</accession>
<organism evidence="6 7">
    <name type="scientific">Anaplasma ovis str. Haibei</name>
    <dbReference type="NCBI Taxonomy" id="1248439"/>
    <lineage>
        <taxon>Bacteria</taxon>
        <taxon>Pseudomonadati</taxon>
        <taxon>Pseudomonadota</taxon>
        <taxon>Alphaproteobacteria</taxon>
        <taxon>Rickettsiales</taxon>
        <taxon>Anaplasmataceae</taxon>
        <taxon>Anaplasma</taxon>
    </lineage>
</organism>
<evidence type="ECO:0000256" key="1">
    <source>
        <dbReference type="ARBA" id="ARBA00011028"/>
    </source>
</evidence>
<dbReference type="AlphaFoldDB" id="A0A2Z2L7Q3"/>
<evidence type="ECO:0000256" key="3">
    <source>
        <dbReference type="ARBA" id="ARBA00022448"/>
    </source>
</evidence>
<reference evidence="7" key="1">
    <citation type="submission" date="2018-06" db="EMBL/GenBank/DDBJ databases">
        <title>The Anaplasma ovis genome reveals a high proportion of pseudogenes.</title>
        <authorList>
            <person name="Liu Z."/>
            <person name="Peasley A.M."/>
            <person name="Yang J."/>
            <person name="Li Y."/>
            <person name="Guan G."/>
            <person name="Luo J."/>
            <person name="Yin H."/>
            <person name="Brayton K.A."/>
        </authorList>
    </citation>
    <scope>NUCLEOTIDE SEQUENCE [LARGE SCALE GENOMIC DNA]</scope>
    <source>
        <strain evidence="7">Haibei</strain>
    </source>
</reference>
<dbReference type="GO" id="GO:0006829">
    <property type="term" value="P:zinc ion transport"/>
    <property type="evidence" value="ECO:0007669"/>
    <property type="project" value="UniProtKB-KW"/>
</dbReference>